<evidence type="ECO:0000256" key="1">
    <source>
        <dbReference type="ARBA" id="ARBA00023180"/>
    </source>
</evidence>
<evidence type="ECO:0000256" key="2">
    <source>
        <dbReference type="SAM" id="MobiDB-lite"/>
    </source>
</evidence>
<name>A0A975Y0I6_9ACTN</name>
<keyword evidence="1" id="KW-0325">Glycoprotein</keyword>
<dbReference type="RefSeq" id="WP_216940001.1">
    <property type="nucleotide sequence ID" value="NZ_CP077062.1"/>
</dbReference>
<organism evidence="3 4">
    <name type="scientific">Nocardioides panacis</name>
    <dbReference type="NCBI Taxonomy" id="2849501"/>
    <lineage>
        <taxon>Bacteria</taxon>
        <taxon>Bacillati</taxon>
        <taxon>Actinomycetota</taxon>
        <taxon>Actinomycetes</taxon>
        <taxon>Propionibacteriales</taxon>
        <taxon>Nocardioidaceae</taxon>
        <taxon>Nocardioides</taxon>
    </lineage>
</organism>
<dbReference type="Proteomes" id="UP000683575">
    <property type="component" value="Chromosome"/>
</dbReference>
<evidence type="ECO:0000313" key="4">
    <source>
        <dbReference type="Proteomes" id="UP000683575"/>
    </source>
</evidence>
<gene>
    <name evidence="3" type="ORF">KRR39_01155</name>
</gene>
<dbReference type="EMBL" id="CP077062">
    <property type="protein sequence ID" value="QWZ08511.1"/>
    <property type="molecule type" value="Genomic_DNA"/>
</dbReference>
<dbReference type="KEGG" id="nps:KRR39_01155"/>
<dbReference type="AlphaFoldDB" id="A0A975Y0I6"/>
<reference evidence="3" key="1">
    <citation type="submission" date="2021-06" db="EMBL/GenBank/DDBJ databases">
        <title>Complete genome sequence of Nocardioides sp. G188.</title>
        <authorList>
            <person name="Im W.-T."/>
        </authorList>
    </citation>
    <scope>NUCLEOTIDE SEQUENCE</scope>
    <source>
        <strain evidence="3">G188</strain>
    </source>
</reference>
<evidence type="ECO:0008006" key="5">
    <source>
        <dbReference type="Google" id="ProtNLM"/>
    </source>
</evidence>
<dbReference type="GO" id="GO:0004601">
    <property type="term" value="F:peroxidase activity"/>
    <property type="evidence" value="ECO:0007669"/>
    <property type="project" value="TreeGrafter"/>
</dbReference>
<accession>A0A975Y0I6</accession>
<dbReference type="PANTHER" id="PTHR11475:SF4">
    <property type="entry name" value="CHORION PEROXIDASE"/>
    <property type="match status" value="1"/>
</dbReference>
<feature type="region of interest" description="Disordered" evidence="2">
    <location>
        <begin position="24"/>
        <end position="48"/>
    </location>
</feature>
<sequence length="543" mass="58964">MSQARMKHGSESFFIEGEGLLTTQVGGRTGDEADPVSESETPRAPAPRALAADAAPPFRFSRVGPRGTALGAAATRKLARAMVVGGGGPGDVPAGYTYLGQFIDHDLTMDRTDVMFGDDVRPVDLLQGRSPRLDLDSLYGNGPGDAASAKFYSDGLHLKTGTTLAVPPDRAKPGHDLPRVGKGSSKAAKRTALVPDLRNDENLVVAQTHVAMIHFHNRVLDKLPVSVPPTERFTRARKRVTLHYQWMIRHDYLPRICQRSVLDDVFASGRKLVEPDAPPASIPTMPVEFSVAAFRLGHSMVRATYNWNRRFPGTAGSLDFLFAFSGTSGDMFGDVRLPSNWIADWRRMYDFPAGGRPGLAAPGSNVNHAMRIDTRLTDPLADLPLGSFGGDASIPDGDLRRNLAFRNLVRANMVRLASGQQMVTRLKARGVDVTALTRAQILDGAGGARLDHLTAAEKNAVVARTPLWFYVLREAELNDGRLRGVGARIVAETFHRAMEGSRFSIVRNPEFRPSLGRDDTTFEMTDLLFFAFGGKAGINPLGG</sequence>
<evidence type="ECO:0000313" key="3">
    <source>
        <dbReference type="EMBL" id="QWZ08511.1"/>
    </source>
</evidence>
<dbReference type="InterPro" id="IPR019791">
    <property type="entry name" value="Haem_peroxidase_animal"/>
</dbReference>
<protein>
    <recommendedName>
        <fullName evidence="5">Heme peroxidase</fullName>
    </recommendedName>
</protein>
<dbReference type="Pfam" id="PF03098">
    <property type="entry name" value="An_peroxidase"/>
    <property type="match status" value="1"/>
</dbReference>
<dbReference type="CDD" id="cd09819">
    <property type="entry name" value="An_peroxidase_bacterial_1"/>
    <property type="match status" value="1"/>
</dbReference>
<keyword evidence="4" id="KW-1185">Reference proteome</keyword>
<proteinExistence type="predicted"/>
<dbReference type="PROSITE" id="PS50292">
    <property type="entry name" value="PEROXIDASE_3"/>
    <property type="match status" value="1"/>
</dbReference>
<dbReference type="PANTHER" id="PTHR11475">
    <property type="entry name" value="OXIDASE/PEROXIDASE"/>
    <property type="match status" value="1"/>
</dbReference>